<evidence type="ECO:0000256" key="7">
    <source>
        <dbReference type="PIRSR" id="PIRSR602401-1"/>
    </source>
</evidence>
<dbReference type="Gene3D" id="1.10.630.10">
    <property type="entry name" value="Cytochrome P450"/>
    <property type="match status" value="1"/>
</dbReference>
<dbReference type="InterPro" id="IPR002401">
    <property type="entry name" value="Cyt_P450_E_grp-I"/>
</dbReference>
<dbReference type="Proteomes" id="UP000005408">
    <property type="component" value="Unassembled WGS sequence"/>
</dbReference>
<keyword evidence="8" id="KW-0812">Transmembrane</keyword>
<feature type="binding site" description="axial binding residue" evidence="7">
    <location>
        <position position="438"/>
    </location>
    <ligand>
        <name>heme</name>
        <dbReference type="ChEBI" id="CHEBI:30413"/>
    </ligand>
    <ligandPart>
        <name>Fe</name>
        <dbReference type="ChEBI" id="CHEBI:18248"/>
    </ligandPart>
</feature>
<keyword evidence="5 7" id="KW-0408">Iron</keyword>
<evidence type="ECO:0000256" key="5">
    <source>
        <dbReference type="ARBA" id="ARBA00023004"/>
    </source>
</evidence>
<evidence type="ECO:0000313" key="10">
    <source>
        <dbReference type="Proteomes" id="UP000005408"/>
    </source>
</evidence>
<protein>
    <recommendedName>
        <fullName evidence="11">Steroid 17-alpha-hydroxylase/17,20 lyase</fullName>
    </recommendedName>
</protein>
<keyword evidence="8" id="KW-1133">Transmembrane helix</keyword>
<dbReference type="Pfam" id="PF00067">
    <property type="entry name" value="p450"/>
    <property type="match status" value="1"/>
</dbReference>
<evidence type="ECO:0000313" key="9">
    <source>
        <dbReference type="EnsemblMetazoa" id="G14695.3:cds"/>
    </source>
</evidence>
<reference evidence="9" key="1">
    <citation type="submission" date="2022-08" db="UniProtKB">
        <authorList>
            <consortium name="EnsemblMetazoa"/>
        </authorList>
    </citation>
    <scope>IDENTIFICATION</scope>
    <source>
        <strain evidence="9">05x7-T-G4-1.051#20</strain>
    </source>
</reference>
<dbReference type="SUPFAM" id="SSF48264">
    <property type="entry name" value="Cytochrome P450"/>
    <property type="match status" value="1"/>
</dbReference>
<sequence>MILVILVLCLLFYAVLEDLYLFKFKRLPPGPLSLPVIGGVHLLGREPYKSVLKMSAKYGDLFSLRLGMRERVVYVVDPEIMKQLFSSPYLADRPEIPFFDIISQDGHGIGSRPYDFIWKLHTRIVHSSISKVIQTQLDDMLHNSLDHLFKILDDTCGNPYAPEESIPTIILMVMGSSIFGHKYSSVHDPRLRLIIWLNDQTTSGLNPFNPINMIPGLKYISLPFFPNYRDLNQAKDKMLAEEFERHWANFDGNLRDIMDTVIKELKSDEDGMKLRQEQGKDFLQPKGLLMSLFTLIVAGQQTLAVNLLWLLLYLAKHQDCQEKIYRELRNNTVGPEDFVHIENKDMFPYTTAFYMETLRFVTSAHLGVPRTASADIPIRGYNIPKGTTVFSNTWSMSRNAKYWSNPDVFLPERFLNINNKDSLSIPGFYIFGYGRRPCTGHQMGRTCLFSFLSNIVNKFHVSLPDGEYPDMKGTANLFIEPPKYKLLFKKRY</sequence>
<dbReference type="PRINTS" id="PR00463">
    <property type="entry name" value="EP450I"/>
</dbReference>
<evidence type="ECO:0000256" key="4">
    <source>
        <dbReference type="ARBA" id="ARBA00023002"/>
    </source>
</evidence>
<comment type="similarity">
    <text evidence="1">Belongs to the cytochrome P450 family.</text>
</comment>
<dbReference type="EnsemblMetazoa" id="G14695.3">
    <property type="protein sequence ID" value="G14695.3:cds"/>
    <property type="gene ID" value="G14695"/>
</dbReference>
<keyword evidence="4" id="KW-0560">Oxidoreductase</keyword>
<dbReference type="PANTHER" id="PTHR24289:SF1">
    <property type="entry name" value="STEROID 17-ALPHA-HYDROXYLASE_17,20 LYASE"/>
    <property type="match status" value="1"/>
</dbReference>
<organism evidence="9 10">
    <name type="scientific">Magallana gigas</name>
    <name type="common">Pacific oyster</name>
    <name type="synonym">Crassostrea gigas</name>
    <dbReference type="NCBI Taxonomy" id="29159"/>
    <lineage>
        <taxon>Eukaryota</taxon>
        <taxon>Metazoa</taxon>
        <taxon>Spiralia</taxon>
        <taxon>Lophotrochozoa</taxon>
        <taxon>Mollusca</taxon>
        <taxon>Bivalvia</taxon>
        <taxon>Autobranchia</taxon>
        <taxon>Pteriomorphia</taxon>
        <taxon>Ostreida</taxon>
        <taxon>Ostreoidea</taxon>
        <taxon>Ostreidae</taxon>
        <taxon>Magallana</taxon>
    </lineage>
</organism>
<dbReference type="PRINTS" id="PR00385">
    <property type="entry name" value="P450"/>
</dbReference>
<evidence type="ECO:0000256" key="2">
    <source>
        <dbReference type="ARBA" id="ARBA00022617"/>
    </source>
</evidence>
<evidence type="ECO:0000256" key="8">
    <source>
        <dbReference type="SAM" id="Phobius"/>
    </source>
</evidence>
<proteinExistence type="inferred from homology"/>
<keyword evidence="8" id="KW-0472">Membrane</keyword>
<evidence type="ECO:0008006" key="11">
    <source>
        <dbReference type="Google" id="ProtNLM"/>
    </source>
</evidence>
<dbReference type="GO" id="GO:0042446">
    <property type="term" value="P:hormone biosynthetic process"/>
    <property type="evidence" value="ECO:0007669"/>
    <property type="project" value="TreeGrafter"/>
</dbReference>
<keyword evidence="3 7" id="KW-0479">Metal-binding</keyword>
<name>A0A8W8IM80_MAGGI</name>
<keyword evidence="2 7" id="KW-0349">Heme</keyword>
<keyword evidence="6" id="KW-0503">Monooxygenase</keyword>
<evidence type="ECO:0000256" key="6">
    <source>
        <dbReference type="ARBA" id="ARBA00023033"/>
    </source>
</evidence>
<dbReference type="GO" id="GO:0004508">
    <property type="term" value="F:steroid 17-alpha-monooxygenase activity"/>
    <property type="evidence" value="ECO:0007669"/>
    <property type="project" value="TreeGrafter"/>
</dbReference>
<accession>A0A8W8IM80</accession>
<dbReference type="GO" id="GO:0020037">
    <property type="term" value="F:heme binding"/>
    <property type="evidence" value="ECO:0007669"/>
    <property type="project" value="InterPro"/>
</dbReference>
<evidence type="ECO:0000256" key="3">
    <source>
        <dbReference type="ARBA" id="ARBA00022723"/>
    </source>
</evidence>
<dbReference type="GO" id="GO:0005506">
    <property type="term" value="F:iron ion binding"/>
    <property type="evidence" value="ECO:0007669"/>
    <property type="project" value="InterPro"/>
</dbReference>
<keyword evidence="10" id="KW-1185">Reference proteome</keyword>
<dbReference type="InterPro" id="IPR001128">
    <property type="entry name" value="Cyt_P450"/>
</dbReference>
<dbReference type="PANTHER" id="PTHR24289">
    <property type="entry name" value="STEROID 17-ALPHA-HYDROXYLASE/17,20 LYASE"/>
    <property type="match status" value="1"/>
</dbReference>
<feature type="transmembrane region" description="Helical" evidence="8">
    <location>
        <begin position="288"/>
        <end position="314"/>
    </location>
</feature>
<comment type="cofactor">
    <cofactor evidence="7">
        <name>heme</name>
        <dbReference type="ChEBI" id="CHEBI:30413"/>
    </cofactor>
</comment>
<evidence type="ECO:0000256" key="1">
    <source>
        <dbReference type="ARBA" id="ARBA00010617"/>
    </source>
</evidence>
<dbReference type="GO" id="GO:0042448">
    <property type="term" value="P:progesterone metabolic process"/>
    <property type="evidence" value="ECO:0007669"/>
    <property type="project" value="TreeGrafter"/>
</dbReference>
<dbReference type="InterPro" id="IPR036396">
    <property type="entry name" value="Cyt_P450_sf"/>
</dbReference>
<dbReference type="AlphaFoldDB" id="A0A8W8IM80"/>